<keyword evidence="4 6" id="KW-1133">Transmembrane helix</keyword>
<proteinExistence type="predicted"/>
<evidence type="ECO:0000259" key="7">
    <source>
        <dbReference type="Pfam" id="PF04024"/>
    </source>
</evidence>
<evidence type="ECO:0000256" key="3">
    <source>
        <dbReference type="ARBA" id="ARBA00022692"/>
    </source>
</evidence>
<feature type="domain" description="Phage shock protein PspC N-terminal" evidence="7">
    <location>
        <begin position="2"/>
        <end position="61"/>
    </location>
</feature>
<sequence>MKKLTRSRQNKKLTGVLGGLSEYLGMDASLVRILFVIVLLFTGFFPMGIIYLISIFLIPEETDVM</sequence>
<evidence type="ECO:0000256" key="1">
    <source>
        <dbReference type="ARBA" id="ARBA00004162"/>
    </source>
</evidence>
<name>A0ABT3DM27_9BACI</name>
<comment type="caution">
    <text evidence="8">The sequence shown here is derived from an EMBL/GenBank/DDBJ whole genome shotgun (WGS) entry which is preliminary data.</text>
</comment>
<comment type="subcellular location">
    <subcellularLocation>
        <location evidence="1">Cell membrane</location>
        <topology evidence="1">Single-pass membrane protein</topology>
    </subcellularLocation>
</comment>
<evidence type="ECO:0000313" key="9">
    <source>
        <dbReference type="Proteomes" id="UP001526147"/>
    </source>
</evidence>
<dbReference type="PANTHER" id="PTHR33885:SF3">
    <property type="entry name" value="PHAGE SHOCK PROTEIN C"/>
    <property type="match status" value="1"/>
</dbReference>
<feature type="transmembrane region" description="Helical" evidence="6">
    <location>
        <begin position="33"/>
        <end position="58"/>
    </location>
</feature>
<dbReference type="PANTHER" id="PTHR33885">
    <property type="entry name" value="PHAGE SHOCK PROTEIN C"/>
    <property type="match status" value="1"/>
</dbReference>
<accession>A0ABT3DM27</accession>
<dbReference type="InterPro" id="IPR052027">
    <property type="entry name" value="PspC"/>
</dbReference>
<keyword evidence="5 6" id="KW-0472">Membrane</keyword>
<evidence type="ECO:0000256" key="2">
    <source>
        <dbReference type="ARBA" id="ARBA00022475"/>
    </source>
</evidence>
<gene>
    <name evidence="8" type="ORF">OIH86_20960</name>
</gene>
<evidence type="ECO:0000313" key="8">
    <source>
        <dbReference type="EMBL" id="MCV9888120.1"/>
    </source>
</evidence>
<organism evidence="8 9">
    <name type="scientific">Metabacillus halosaccharovorans</name>
    <dbReference type="NCBI Taxonomy" id="930124"/>
    <lineage>
        <taxon>Bacteria</taxon>
        <taxon>Bacillati</taxon>
        <taxon>Bacillota</taxon>
        <taxon>Bacilli</taxon>
        <taxon>Bacillales</taxon>
        <taxon>Bacillaceae</taxon>
        <taxon>Metabacillus</taxon>
    </lineage>
</organism>
<keyword evidence="9" id="KW-1185">Reference proteome</keyword>
<evidence type="ECO:0000256" key="4">
    <source>
        <dbReference type="ARBA" id="ARBA00022989"/>
    </source>
</evidence>
<dbReference type="EMBL" id="JAOYEY010000048">
    <property type="protein sequence ID" value="MCV9888120.1"/>
    <property type="molecule type" value="Genomic_DNA"/>
</dbReference>
<evidence type="ECO:0000256" key="5">
    <source>
        <dbReference type="ARBA" id="ARBA00023136"/>
    </source>
</evidence>
<dbReference type="Proteomes" id="UP001526147">
    <property type="component" value="Unassembled WGS sequence"/>
</dbReference>
<keyword evidence="3 6" id="KW-0812">Transmembrane</keyword>
<reference evidence="8 9" key="1">
    <citation type="submission" date="2022-10" db="EMBL/GenBank/DDBJ databases">
        <title>Draft genome assembly of moderately radiation resistant bacterium Metabacillus halosaccharovorans.</title>
        <authorList>
            <person name="Pal S."/>
            <person name="Gopinathan A."/>
        </authorList>
    </citation>
    <scope>NUCLEOTIDE SEQUENCE [LARGE SCALE GENOMIC DNA]</scope>
    <source>
        <strain evidence="8 9">VITHBRA001</strain>
    </source>
</reference>
<evidence type="ECO:0000256" key="6">
    <source>
        <dbReference type="SAM" id="Phobius"/>
    </source>
</evidence>
<dbReference type="InterPro" id="IPR007168">
    <property type="entry name" value="Phageshock_PspC_N"/>
</dbReference>
<keyword evidence="2" id="KW-1003">Cell membrane</keyword>
<dbReference type="RefSeq" id="WP_216775386.1">
    <property type="nucleotide sequence ID" value="NZ_CP162630.1"/>
</dbReference>
<protein>
    <submittedName>
        <fullName evidence="8">PspC domain-containing protein</fullName>
    </submittedName>
</protein>
<dbReference type="Pfam" id="PF04024">
    <property type="entry name" value="PspC"/>
    <property type="match status" value="1"/>
</dbReference>